<evidence type="ECO:0000256" key="1">
    <source>
        <dbReference type="ARBA" id="ARBA00008361"/>
    </source>
</evidence>
<dbReference type="Gene3D" id="3.40.50.150">
    <property type="entry name" value="Vaccinia Virus protein VP39"/>
    <property type="match status" value="1"/>
</dbReference>
<accession>A0AAJ7PA27</accession>
<evidence type="ECO:0000313" key="6">
    <source>
        <dbReference type="RefSeq" id="XP_018494760.1"/>
    </source>
</evidence>
<dbReference type="CDD" id="cd02440">
    <property type="entry name" value="AdoMet_MTases"/>
    <property type="match status" value="1"/>
</dbReference>
<sequence length="310" mass="35719">MDVQQSSSYCESRTRWKFRELETFPESIAEPSKRIMGEHMFQTEAHAELYSEFRPAPPVELLKIVVSVCRNTDKLLDVGCGTGQSTEPMTEFFGHVIGTDNSEAQIAQAKRRQNEADLRNLEYRVCSSNELTFEGSSFDAITACQCVHYFDLDKFYAEAHRVLRKDGILALSGYCIPVPSVGDPEMDAAIKERIMKLCRVELGPYFEVDIDYFDRCYETLPAPKSGFELVEKNLKIIKEWPTNLHVYLSYLKSWSPYVHFRKDHPENDIMASLRSDLRAICQGVFQQKGDSDCKVEVDTRYFVHIFRKVD</sequence>
<dbReference type="Proteomes" id="UP000694867">
    <property type="component" value="Unplaced"/>
</dbReference>
<evidence type="ECO:0000259" key="4">
    <source>
        <dbReference type="Pfam" id="PF08241"/>
    </source>
</evidence>
<dbReference type="PANTHER" id="PTHR44942">
    <property type="entry name" value="METHYLTRANSF_11 DOMAIN-CONTAINING PROTEIN"/>
    <property type="match status" value="1"/>
</dbReference>
<dbReference type="RefSeq" id="XP_018494760.1">
    <property type="nucleotide sequence ID" value="XM_018639244.1"/>
</dbReference>
<dbReference type="SUPFAM" id="SSF53335">
    <property type="entry name" value="S-adenosyl-L-methionine-dependent methyltransferases"/>
    <property type="match status" value="1"/>
</dbReference>
<dbReference type="InterPro" id="IPR013216">
    <property type="entry name" value="Methyltransf_11"/>
</dbReference>
<dbReference type="Pfam" id="PF08241">
    <property type="entry name" value="Methyltransf_11"/>
    <property type="match status" value="1"/>
</dbReference>
<evidence type="ECO:0000256" key="3">
    <source>
        <dbReference type="ARBA" id="ARBA00022679"/>
    </source>
</evidence>
<feature type="domain" description="Methyltransferase type 11" evidence="4">
    <location>
        <begin position="76"/>
        <end position="170"/>
    </location>
</feature>
<dbReference type="PANTHER" id="PTHR44942:SF4">
    <property type="entry name" value="METHYLTRANSFERASE TYPE 11 DOMAIN-CONTAINING PROTEIN"/>
    <property type="match status" value="1"/>
</dbReference>
<keyword evidence="3" id="KW-0808">Transferase</keyword>
<gene>
    <name evidence="6" type="primary">LOC100907986</name>
</gene>
<protein>
    <submittedName>
        <fullName evidence="6">Methyltransferase DDB_G0268948</fullName>
    </submittedName>
</protein>
<reference evidence="6" key="1">
    <citation type="submission" date="2025-08" db="UniProtKB">
        <authorList>
            <consortium name="RefSeq"/>
        </authorList>
    </citation>
    <scope>IDENTIFICATION</scope>
</reference>
<comment type="similarity">
    <text evidence="1">Belongs to the methyltransferase superfamily.</text>
</comment>
<proteinExistence type="inferred from homology"/>
<keyword evidence="2 6" id="KW-0489">Methyltransferase</keyword>
<dbReference type="GeneID" id="100907986"/>
<keyword evidence="5" id="KW-1185">Reference proteome</keyword>
<organism evidence="5 6">
    <name type="scientific">Galendromus occidentalis</name>
    <name type="common">western predatory mite</name>
    <dbReference type="NCBI Taxonomy" id="34638"/>
    <lineage>
        <taxon>Eukaryota</taxon>
        <taxon>Metazoa</taxon>
        <taxon>Ecdysozoa</taxon>
        <taxon>Arthropoda</taxon>
        <taxon>Chelicerata</taxon>
        <taxon>Arachnida</taxon>
        <taxon>Acari</taxon>
        <taxon>Parasitiformes</taxon>
        <taxon>Mesostigmata</taxon>
        <taxon>Gamasina</taxon>
        <taxon>Phytoseioidea</taxon>
        <taxon>Phytoseiidae</taxon>
        <taxon>Typhlodrominae</taxon>
        <taxon>Galendromus</taxon>
    </lineage>
</organism>
<evidence type="ECO:0000256" key="2">
    <source>
        <dbReference type="ARBA" id="ARBA00022603"/>
    </source>
</evidence>
<dbReference type="InterPro" id="IPR051052">
    <property type="entry name" value="Diverse_substrate_MTase"/>
</dbReference>
<name>A0AAJ7PA27_9ACAR</name>
<dbReference type="KEGG" id="goe:100907986"/>
<dbReference type="GO" id="GO:0032259">
    <property type="term" value="P:methylation"/>
    <property type="evidence" value="ECO:0007669"/>
    <property type="project" value="UniProtKB-KW"/>
</dbReference>
<evidence type="ECO:0000313" key="5">
    <source>
        <dbReference type="Proteomes" id="UP000694867"/>
    </source>
</evidence>
<dbReference type="GO" id="GO:0008757">
    <property type="term" value="F:S-adenosylmethionine-dependent methyltransferase activity"/>
    <property type="evidence" value="ECO:0007669"/>
    <property type="project" value="InterPro"/>
</dbReference>
<dbReference type="InterPro" id="IPR029063">
    <property type="entry name" value="SAM-dependent_MTases_sf"/>
</dbReference>
<dbReference type="AlphaFoldDB" id="A0AAJ7PA27"/>